<dbReference type="SUPFAM" id="SSF52317">
    <property type="entry name" value="Class I glutamine amidotransferase-like"/>
    <property type="match status" value="1"/>
</dbReference>
<evidence type="ECO:0000313" key="2">
    <source>
        <dbReference type="EMBL" id="SFI90139.1"/>
    </source>
</evidence>
<sequence>MKQIKMIGALVIMCISGQVLLFGHAHAQGNKILVFSKTAGFHHGSIKQGVAAIQQLGSEHGVAVDTTIDAAKFTDANLKQYAAVIFLSTTGDVLDDAQQQAFERYIQAGNGYVGIHAAADCEYDWPWYGKLSGAYFAGHPAPQEAVLDVVDKDFPATRGLPSKWKRLDEWYRFRQFSREVNVLINLDENSYDPAEQGMGNPHPISWYQAYDGGRAFYTGLGHTEESFSEPLFLQHLWGGIVYAMGL</sequence>
<dbReference type="OrthoDB" id="9816308at2"/>
<accession>A0A1I3LZE9</accession>
<dbReference type="RefSeq" id="WP_090627662.1">
    <property type="nucleotide sequence ID" value="NZ_FOQO01000006.1"/>
</dbReference>
<dbReference type="InterPro" id="IPR029062">
    <property type="entry name" value="Class_I_gatase-like"/>
</dbReference>
<evidence type="ECO:0000313" key="3">
    <source>
        <dbReference type="Proteomes" id="UP000198670"/>
    </source>
</evidence>
<dbReference type="Pfam" id="PF06283">
    <property type="entry name" value="ThuA"/>
    <property type="match status" value="1"/>
</dbReference>
<evidence type="ECO:0000259" key="1">
    <source>
        <dbReference type="Pfam" id="PF06283"/>
    </source>
</evidence>
<reference evidence="2 3" key="1">
    <citation type="submission" date="2016-10" db="EMBL/GenBank/DDBJ databases">
        <authorList>
            <person name="de Groot N.N."/>
        </authorList>
    </citation>
    <scope>NUCLEOTIDE SEQUENCE [LARGE SCALE GENOMIC DNA]</scope>
    <source>
        <strain evidence="2 3">RK1</strain>
    </source>
</reference>
<proteinExistence type="predicted"/>
<dbReference type="EMBL" id="FOQO01000006">
    <property type="protein sequence ID" value="SFI90139.1"/>
    <property type="molecule type" value="Genomic_DNA"/>
</dbReference>
<name>A0A1I3LZE9_9SPHI</name>
<gene>
    <name evidence="2" type="ORF">SAMN05444682_106196</name>
</gene>
<keyword evidence="3" id="KW-1185">Reference proteome</keyword>
<organism evidence="2 3">
    <name type="scientific">Parapedobacter indicus</name>
    <dbReference type="NCBI Taxonomy" id="1477437"/>
    <lineage>
        <taxon>Bacteria</taxon>
        <taxon>Pseudomonadati</taxon>
        <taxon>Bacteroidota</taxon>
        <taxon>Sphingobacteriia</taxon>
        <taxon>Sphingobacteriales</taxon>
        <taxon>Sphingobacteriaceae</taxon>
        <taxon>Parapedobacter</taxon>
    </lineage>
</organism>
<dbReference type="Gene3D" id="3.40.50.880">
    <property type="match status" value="1"/>
</dbReference>
<dbReference type="PANTHER" id="PTHR40469">
    <property type="entry name" value="SECRETED GLYCOSYL HYDROLASE"/>
    <property type="match status" value="1"/>
</dbReference>
<dbReference type="Proteomes" id="UP000198670">
    <property type="component" value="Unassembled WGS sequence"/>
</dbReference>
<dbReference type="InterPro" id="IPR029010">
    <property type="entry name" value="ThuA-like"/>
</dbReference>
<dbReference type="PANTHER" id="PTHR40469:SF2">
    <property type="entry name" value="GALACTOSE-BINDING DOMAIN-LIKE SUPERFAMILY PROTEIN"/>
    <property type="match status" value="1"/>
</dbReference>
<feature type="domain" description="ThuA-like" evidence="1">
    <location>
        <begin position="31"/>
        <end position="243"/>
    </location>
</feature>
<protein>
    <recommendedName>
        <fullName evidence="1">ThuA-like domain-containing protein</fullName>
    </recommendedName>
</protein>
<dbReference type="STRING" id="1477437.SAMN05444682_106196"/>
<dbReference type="AlphaFoldDB" id="A0A1I3LZE9"/>